<keyword evidence="2" id="KW-0812">Transmembrane</keyword>
<sequence length="215" mass="24031">MAEKTHPTAGLDTPLAARARFWPRMTPNPDAFGKATEGFARFMGTPTFLLYMSVFCLFWLAWNTWGPRDLRFDDAAIGFTALTLMLSLQASYAAPLLLLAQNRQADRDKVSVTEDRNRAERNLHDTEYLTRELAALRIALRDVATRDYVRSELRSALEDMLESNDGEEIRLRGKSPKKKKVSDATTQLPRVERAAADAEADPDARSGRGRGRAGG</sequence>
<reference evidence="3 4" key="1">
    <citation type="submission" date="2024-09" db="EMBL/GenBank/DDBJ databases">
        <authorList>
            <person name="Salinas-Garcia M.A."/>
            <person name="Prieme A."/>
        </authorList>
    </citation>
    <scope>NUCLEOTIDE SEQUENCE [LARGE SCALE GENOMIC DNA]</scope>
    <source>
        <strain evidence="3 4">DSM 21081</strain>
    </source>
</reference>
<keyword evidence="2" id="KW-1133">Transmembrane helix</keyword>
<accession>A0ABV4UQV1</accession>
<proteinExistence type="predicted"/>
<keyword evidence="4" id="KW-1185">Reference proteome</keyword>
<dbReference type="PANTHER" id="PTHR41386">
    <property type="entry name" value="INTEGRAL MEMBRANE PROTEIN-RELATED"/>
    <property type="match status" value="1"/>
</dbReference>
<comment type="caution">
    <text evidence="3">The sequence shown here is derived from an EMBL/GenBank/DDBJ whole genome shotgun (WGS) entry which is preliminary data.</text>
</comment>
<gene>
    <name evidence="3" type="ORF">ACETWP_13545</name>
</gene>
<feature type="compositionally biased region" description="Basic and acidic residues" evidence="1">
    <location>
        <begin position="190"/>
        <end position="206"/>
    </location>
</feature>
<dbReference type="InterPro" id="IPR010406">
    <property type="entry name" value="DUF1003"/>
</dbReference>
<evidence type="ECO:0000313" key="4">
    <source>
        <dbReference type="Proteomes" id="UP001575652"/>
    </source>
</evidence>
<evidence type="ECO:0000256" key="1">
    <source>
        <dbReference type="SAM" id="MobiDB-lite"/>
    </source>
</evidence>
<organism evidence="3 4">
    <name type="scientific">Arthrobacter halodurans</name>
    <dbReference type="NCBI Taxonomy" id="516699"/>
    <lineage>
        <taxon>Bacteria</taxon>
        <taxon>Bacillati</taxon>
        <taxon>Actinomycetota</taxon>
        <taxon>Actinomycetes</taxon>
        <taxon>Micrococcales</taxon>
        <taxon>Micrococcaceae</taxon>
        <taxon>Arthrobacter</taxon>
    </lineage>
</organism>
<dbReference type="EMBL" id="JBHDLJ010000012">
    <property type="protein sequence ID" value="MFB0835611.1"/>
    <property type="molecule type" value="Genomic_DNA"/>
</dbReference>
<feature type="transmembrane region" description="Helical" evidence="2">
    <location>
        <begin position="77"/>
        <end position="99"/>
    </location>
</feature>
<dbReference type="PANTHER" id="PTHR41386:SF1">
    <property type="entry name" value="MEMBRANE PROTEIN"/>
    <property type="match status" value="1"/>
</dbReference>
<evidence type="ECO:0000256" key="2">
    <source>
        <dbReference type="SAM" id="Phobius"/>
    </source>
</evidence>
<dbReference type="Proteomes" id="UP001575652">
    <property type="component" value="Unassembled WGS sequence"/>
</dbReference>
<dbReference type="Pfam" id="PF06210">
    <property type="entry name" value="DUF1003"/>
    <property type="match status" value="1"/>
</dbReference>
<keyword evidence="2" id="KW-0472">Membrane</keyword>
<feature type="transmembrane region" description="Helical" evidence="2">
    <location>
        <begin position="48"/>
        <end position="65"/>
    </location>
</feature>
<dbReference type="RefSeq" id="WP_373972784.1">
    <property type="nucleotide sequence ID" value="NZ_JBHDLJ010000012.1"/>
</dbReference>
<name>A0ABV4UQV1_9MICC</name>
<evidence type="ECO:0000313" key="3">
    <source>
        <dbReference type="EMBL" id="MFB0835611.1"/>
    </source>
</evidence>
<feature type="region of interest" description="Disordered" evidence="1">
    <location>
        <begin position="167"/>
        <end position="215"/>
    </location>
</feature>
<protein>
    <submittedName>
        <fullName evidence="3">DUF1003 domain-containing protein</fullName>
    </submittedName>
</protein>